<organism evidence="4 5">
    <name type="scientific">Cymbomonas tetramitiformis</name>
    <dbReference type="NCBI Taxonomy" id="36881"/>
    <lineage>
        <taxon>Eukaryota</taxon>
        <taxon>Viridiplantae</taxon>
        <taxon>Chlorophyta</taxon>
        <taxon>Pyramimonadophyceae</taxon>
        <taxon>Pyramimonadales</taxon>
        <taxon>Pyramimonadaceae</taxon>
        <taxon>Cymbomonas</taxon>
    </lineage>
</organism>
<dbReference type="CDD" id="cd01991">
    <property type="entry name" value="Asn_synthase_B_C"/>
    <property type="match status" value="1"/>
</dbReference>
<keyword evidence="1" id="KW-0547">Nucleotide-binding</keyword>
<protein>
    <recommendedName>
        <fullName evidence="3">Asparagine synthetase domain-containing protein</fullName>
    </recommendedName>
</protein>
<dbReference type="InterPro" id="IPR001962">
    <property type="entry name" value="Asn_synthase"/>
</dbReference>
<dbReference type="Proteomes" id="UP001190700">
    <property type="component" value="Unassembled WGS sequence"/>
</dbReference>
<dbReference type="InterPro" id="IPR014729">
    <property type="entry name" value="Rossmann-like_a/b/a_fold"/>
</dbReference>
<dbReference type="InterPro" id="IPR050795">
    <property type="entry name" value="Asn_Synthetase"/>
</dbReference>
<accession>A0AAE0L3I7</accession>
<dbReference type="Pfam" id="PF00733">
    <property type="entry name" value="Asn_synthase"/>
    <property type="match status" value="1"/>
</dbReference>
<keyword evidence="2" id="KW-0067">ATP-binding</keyword>
<dbReference type="GO" id="GO:0006529">
    <property type="term" value="P:asparagine biosynthetic process"/>
    <property type="evidence" value="ECO:0007669"/>
    <property type="project" value="InterPro"/>
</dbReference>
<dbReference type="GO" id="GO:0005524">
    <property type="term" value="F:ATP binding"/>
    <property type="evidence" value="ECO:0007669"/>
    <property type="project" value="UniProtKB-KW"/>
</dbReference>
<dbReference type="GO" id="GO:0004066">
    <property type="term" value="F:asparagine synthase (glutamine-hydrolyzing) activity"/>
    <property type="evidence" value="ECO:0007669"/>
    <property type="project" value="InterPro"/>
</dbReference>
<gene>
    <name evidence="4" type="ORF">CYMTET_20909</name>
</gene>
<reference evidence="4 5" key="1">
    <citation type="journal article" date="2015" name="Genome Biol. Evol.">
        <title>Comparative Genomics of a Bacterivorous Green Alga Reveals Evolutionary Causalities and Consequences of Phago-Mixotrophic Mode of Nutrition.</title>
        <authorList>
            <person name="Burns J.A."/>
            <person name="Paasch A."/>
            <person name="Narechania A."/>
            <person name="Kim E."/>
        </authorList>
    </citation>
    <scope>NUCLEOTIDE SEQUENCE [LARGE SCALE GENOMIC DNA]</scope>
    <source>
        <strain evidence="4 5">PLY_AMNH</strain>
    </source>
</reference>
<evidence type="ECO:0000256" key="1">
    <source>
        <dbReference type="ARBA" id="ARBA00022741"/>
    </source>
</evidence>
<dbReference type="SUPFAM" id="SSF52402">
    <property type="entry name" value="Adenine nucleotide alpha hydrolases-like"/>
    <property type="match status" value="1"/>
</dbReference>
<evidence type="ECO:0000313" key="5">
    <source>
        <dbReference type="Proteomes" id="UP001190700"/>
    </source>
</evidence>
<sequence length="331" mass="36635">MTHACREHLEAAVASIALDFSQEPCAVILSGGVDTCAAMAAVSAVNAANNQKVPKLEVKAAMTVFASPTATDRKYAPVVAQRHGLEHHQTDISLEELLGMLPFCVRVLRTFDGMQLRNSMVVALALHKLKALGYKLAITGDGSDELLGGYSFTWGGENDEAGWKAKRDVMAHSMTYTCPAMAAELGMCVRSPFLEHTFLQWAIELEPDTSRQMHITGKVCLREAYPESFGAWRRKDPIEVGSGSTEMGKYIKEQISREEFESERERVAAEDHIQLVDEEHLYNYRVFKSVFPSGLGEKRGMKAKYPCNSCGYDLPSSTELFCYVCGKYPAQ</sequence>
<evidence type="ECO:0000256" key="2">
    <source>
        <dbReference type="ARBA" id="ARBA00022840"/>
    </source>
</evidence>
<dbReference type="EMBL" id="LGRX02010244">
    <property type="protein sequence ID" value="KAK3270708.1"/>
    <property type="molecule type" value="Genomic_DNA"/>
</dbReference>
<proteinExistence type="predicted"/>
<dbReference type="GO" id="GO:0005829">
    <property type="term" value="C:cytosol"/>
    <property type="evidence" value="ECO:0007669"/>
    <property type="project" value="TreeGrafter"/>
</dbReference>
<evidence type="ECO:0000259" key="3">
    <source>
        <dbReference type="Pfam" id="PF00733"/>
    </source>
</evidence>
<name>A0AAE0L3I7_9CHLO</name>
<feature type="domain" description="Asparagine synthetase" evidence="3">
    <location>
        <begin position="6"/>
        <end position="152"/>
    </location>
</feature>
<dbReference type="Gene3D" id="3.40.50.620">
    <property type="entry name" value="HUPs"/>
    <property type="match status" value="1"/>
</dbReference>
<keyword evidence="5" id="KW-1185">Reference proteome</keyword>
<evidence type="ECO:0000313" key="4">
    <source>
        <dbReference type="EMBL" id="KAK3270708.1"/>
    </source>
</evidence>
<dbReference type="PANTHER" id="PTHR11772:SF46">
    <property type="entry name" value="ASPARAGINE SYNTHETASE DOMAIN-CONTAINING PROTEIN"/>
    <property type="match status" value="1"/>
</dbReference>
<dbReference type="AlphaFoldDB" id="A0AAE0L3I7"/>
<comment type="caution">
    <text evidence="4">The sequence shown here is derived from an EMBL/GenBank/DDBJ whole genome shotgun (WGS) entry which is preliminary data.</text>
</comment>
<dbReference type="PANTHER" id="PTHR11772">
    <property type="entry name" value="ASPARAGINE SYNTHETASE"/>
    <property type="match status" value="1"/>
</dbReference>